<dbReference type="AlphaFoldDB" id="A0A816DEK9"/>
<protein>
    <submittedName>
        <fullName evidence="1">Uncharacterized protein</fullName>
    </submittedName>
</protein>
<name>A0A816DEK9_9BILA</name>
<accession>A0A816DEK9</accession>
<proteinExistence type="predicted"/>
<evidence type="ECO:0000313" key="2">
    <source>
        <dbReference type="Proteomes" id="UP000663834"/>
    </source>
</evidence>
<dbReference type="EMBL" id="CAJNOW010014544">
    <property type="protein sequence ID" value="CAF1633356.1"/>
    <property type="molecule type" value="Genomic_DNA"/>
</dbReference>
<comment type="caution">
    <text evidence="1">The sequence shown here is derived from an EMBL/GenBank/DDBJ whole genome shotgun (WGS) entry which is preliminary data.</text>
</comment>
<gene>
    <name evidence="1" type="ORF">KQP761_LOCUS26613</name>
</gene>
<organism evidence="1 2">
    <name type="scientific">Rotaria magnacalcarata</name>
    <dbReference type="NCBI Taxonomy" id="392030"/>
    <lineage>
        <taxon>Eukaryota</taxon>
        <taxon>Metazoa</taxon>
        <taxon>Spiralia</taxon>
        <taxon>Gnathifera</taxon>
        <taxon>Rotifera</taxon>
        <taxon>Eurotatoria</taxon>
        <taxon>Bdelloidea</taxon>
        <taxon>Philodinida</taxon>
        <taxon>Philodinidae</taxon>
        <taxon>Rotaria</taxon>
    </lineage>
</organism>
<feature type="non-terminal residue" evidence="1">
    <location>
        <position position="57"/>
    </location>
</feature>
<dbReference type="Proteomes" id="UP000663834">
    <property type="component" value="Unassembled WGS sequence"/>
</dbReference>
<reference evidence="1" key="1">
    <citation type="submission" date="2021-02" db="EMBL/GenBank/DDBJ databases">
        <authorList>
            <person name="Nowell W R."/>
        </authorList>
    </citation>
    <scope>NUCLEOTIDE SEQUENCE</scope>
</reference>
<evidence type="ECO:0000313" key="1">
    <source>
        <dbReference type="EMBL" id="CAF1633356.1"/>
    </source>
</evidence>
<sequence length="57" mass="6046">MTLDKLAESMTLSRQINTTSALTPTSATCNRESIPNAAPIALTNPALSAFTTIKKTH</sequence>